<dbReference type="EMBL" id="JABSTQ010009075">
    <property type="protein sequence ID" value="KAG0433203.1"/>
    <property type="molecule type" value="Genomic_DNA"/>
</dbReference>
<evidence type="ECO:0000313" key="2">
    <source>
        <dbReference type="Proteomes" id="UP000805193"/>
    </source>
</evidence>
<feature type="non-terminal residue" evidence="1">
    <location>
        <position position="1"/>
    </location>
</feature>
<protein>
    <submittedName>
        <fullName evidence="1">Uncharacterized protein</fullName>
    </submittedName>
</protein>
<reference evidence="1 2" key="1">
    <citation type="journal article" date="2020" name="Cell">
        <title>Large-Scale Comparative Analyses of Tick Genomes Elucidate Their Genetic Diversity and Vector Capacities.</title>
        <authorList>
            <consortium name="Tick Genome and Microbiome Consortium (TIGMIC)"/>
            <person name="Jia N."/>
            <person name="Wang J."/>
            <person name="Shi W."/>
            <person name="Du L."/>
            <person name="Sun Y."/>
            <person name="Zhan W."/>
            <person name="Jiang J.F."/>
            <person name="Wang Q."/>
            <person name="Zhang B."/>
            <person name="Ji P."/>
            <person name="Bell-Sakyi L."/>
            <person name="Cui X.M."/>
            <person name="Yuan T.T."/>
            <person name="Jiang B.G."/>
            <person name="Yang W.F."/>
            <person name="Lam T.T."/>
            <person name="Chang Q.C."/>
            <person name="Ding S.J."/>
            <person name="Wang X.J."/>
            <person name="Zhu J.G."/>
            <person name="Ruan X.D."/>
            <person name="Zhao L."/>
            <person name="Wei J.T."/>
            <person name="Ye R.Z."/>
            <person name="Que T.C."/>
            <person name="Du C.H."/>
            <person name="Zhou Y.H."/>
            <person name="Cheng J.X."/>
            <person name="Dai P.F."/>
            <person name="Guo W.B."/>
            <person name="Han X.H."/>
            <person name="Huang E.J."/>
            <person name="Li L.F."/>
            <person name="Wei W."/>
            <person name="Gao Y.C."/>
            <person name="Liu J.Z."/>
            <person name="Shao H.Z."/>
            <person name="Wang X."/>
            <person name="Wang C.C."/>
            <person name="Yang T.C."/>
            <person name="Huo Q.B."/>
            <person name="Li W."/>
            <person name="Chen H.Y."/>
            <person name="Chen S.E."/>
            <person name="Zhou L.G."/>
            <person name="Ni X.B."/>
            <person name="Tian J.H."/>
            <person name="Sheng Y."/>
            <person name="Liu T."/>
            <person name="Pan Y.S."/>
            <person name="Xia L.Y."/>
            <person name="Li J."/>
            <person name="Zhao F."/>
            <person name="Cao W.C."/>
        </authorList>
    </citation>
    <scope>NUCLEOTIDE SEQUENCE [LARGE SCALE GENOMIC DNA]</scope>
    <source>
        <tissue evidence="1">Larvae</tissue>
    </source>
</reference>
<organism evidence="1 2">
    <name type="scientific">Ixodes persulcatus</name>
    <name type="common">Taiga tick</name>
    <dbReference type="NCBI Taxonomy" id="34615"/>
    <lineage>
        <taxon>Eukaryota</taxon>
        <taxon>Metazoa</taxon>
        <taxon>Ecdysozoa</taxon>
        <taxon>Arthropoda</taxon>
        <taxon>Chelicerata</taxon>
        <taxon>Arachnida</taxon>
        <taxon>Acari</taxon>
        <taxon>Parasitiformes</taxon>
        <taxon>Ixodida</taxon>
        <taxon>Ixodoidea</taxon>
        <taxon>Ixodidae</taxon>
        <taxon>Ixodinae</taxon>
        <taxon>Ixodes</taxon>
    </lineage>
</organism>
<gene>
    <name evidence="1" type="ORF">HPB47_020144</name>
</gene>
<dbReference type="Proteomes" id="UP000805193">
    <property type="component" value="Unassembled WGS sequence"/>
</dbReference>
<sequence length="428" mass="48093">PTRADVCDVRTCDANPNCSCISMKPPAGLTMDTMPQFVMLTFDDAVNEGNIHFYRELLGSGKRKNKATGCDITATFFVSAEYLNYQYVHELHVPNQPYWQRLNASGWKAEIVGERDMLHHYGRIPAGDVVGMRAPFLETGGDGSHVMLRDNGFLYDASIPYRRPNRTSPPIYPYTLDYGLQTKCTMPPCPEGKYPGLWTVPMNALFAKRDFHGSPLEEPCSMADACMPVPETANATFGFLKSNFDDFYNTNKAPFPVFLHEAWLKDPERKAGYLKFVDWLLTKDDVLVVTIKEDWAPSQNLGYPNTYGRSDRIARHQRAMQRAKARGDRQRELLQRQEVPGVVEGATPAIIHIDVSCQTELDMRLLRAFEADHAALQEEVRRLREKVPAATDSEGAFNKSDERVSSSTGLPTFSVLSALFSLAMPMTS</sequence>
<evidence type="ECO:0000313" key="1">
    <source>
        <dbReference type="EMBL" id="KAG0433203.1"/>
    </source>
</evidence>
<proteinExistence type="predicted"/>
<comment type="caution">
    <text evidence="1">The sequence shown here is derived from an EMBL/GenBank/DDBJ whole genome shotgun (WGS) entry which is preliminary data.</text>
</comment>
<name>A0AC60QG62_IXOPE</name>
<keyword evidence="2" id="KW-1185">Reference proteome</keyword>
<accession>A0AC60QG62</accession>